<dbReference type="GO" id="GO:0000428">
    <property type="term" value="C:DNA-directed RNA polymerase complex"/>
    <property type="evidence" value="ECO:0007669"/>
    <property type="project" value="UniProtKB-KW"/>
</dbReference>
<dbReference type="InterPro" id="IPR036388">
    <property type="entry name" value="WH-like_DNA-bd_sf"/>
</dbReference>
<evidence type="ECO:0000259" key="5">
    <source>
        <dbReference type="Pfam" id="PF08281"/>
    </source>
</evidence>
<evidence type="ECO:0000256" key="3">
    <source>
        <dbReference type="ARBA" id="ARBA00023082"/>
    </source>
</evidence>
<sequence length="227" mass="24857">MPSVSPLHDFAERATALLVRMASDPDPALASAYDELLFEPLYRVIRQRGTSLAMQAAKRIGPDVTVPAVQPGDLDAIAIETTVSALERARNSAGRFVAERGDGASWALGAAGTAYIDVVRDFYGVRRKLQAVPVDPQSMTEVADTHRTAVSPEQVVETRAALEAALSRLTPEERYVVLARKQFGLSYAEIATYLFGQPDATRRVDNLWQSARRKLTEAERAWNAADE</sequence>
<dbReference type="Proteomes" id="UP000199113">
    <property type="component" value="Unassembled WGS sequence"/>
</dbReference>
<organism evidence="6 7">
    <name type="scientific">Nocardioides alpinus</name>
    <dbReference type="NCBI Taxonomy" id="748909"/>
    <lineage>
        <taxon>Bacteria</taxon>
        <taxon>Bacillati</taxon>
        <taxon>Actinomycetota</taxon>
        <taxon>Actinomycetes</taxon>
        <taxon>Propionibacteriales</taxon>
        <taxon>Nocardioidaceae</taxon>
        <taxon>Nocardioides</taxon>
    </lineage>
</organism>
<keyword evidence="4" id="KW-0804">Transcription</keyword>
<dbReference type="Gene3D" id="1.10.10.10">
    <property type="entry name" value="Winged helix-like DNA-binding domain superfamily/Winged helix DNA-binding domain"/>
    <property type="match status" value="1"/>
</dbReference>
<evidence type="ECO:0000256" key="4">
    <source>
        <dbReference type="ARBA" id="ARBA00023163"/>
    </source>
</evidence>
<comment type="similarity">
    <text evidence="1">Belongs to the sigma-70 factor family. ECF subfamily.</text>
</comment>
<dbReference type="GO" id="GO:0003677">
    <property type="term" value="F:DNA binding"/>
    <property type="evidence" value="ECO:0007669"/>
    <property type="project" value="InterPro"/>
</dbReference>
<dbReference type="Pfam" id="PF08281">
    <property type="entry name" value="Sigma70_r4_2"/>
    <property type="match status" value="1"/>
</dbReference>
<feature type="domain" description="RNA polymerase sigma factor 70 region 4 type 2" evidence="5">
    <location>
        <begin position="160"/>
        <end position="194"/>
    </location>
</feature>
<gene>
    <name evidence="6" type="ORF">SAMN05192575_101176</name>
</gene>
<dbReference type="InterPro" id="IPR013249">
    <property type="entry name" value="RNA_pol_sigma70_r4_t2"/>
</dbReference>
<evidence type="ECO:0000313" key="6">
    <source>
        <dbReference type="EMBL" id="SFA74948.1"/>
    </source>
</evidence>
<dbReference type="EMBL" id="FOKC01000001">
    <property type="protein sequence ID" value="SFA74948.1"/>
    <property type="molecule type" value="Genomic_DNA"/>
</dbReference>
<dbReference type="GO" id="GO:0006352">
    <property type="term" value="P:DNA-templated transcription initiation"/>
    <property type="evidence" value="ECO:0007669"/>
    <property type="project" value="InterPro"/>
</dbReference>
<dbReference type="GO" id="GO:0016987">
    <property type="term" value="F:sigma factor activity"/>
    <property type="evidence" value="ECO:0007669"/>
    <property type="project" value="UniProtKB-KW"/>
</dbReference>
<dbReference type="AlphaFoldDB" id="A0A1I0VFE6"/>
<keyword evidence="2" id="KW-0805">Transcription regulation</keyword>
<reference evidence="6" key="1">
    <citation type="submission" date="2016-10" db="EMBL/GenBank/DDBJ databases">
        <authorList>
            <person name="de Groot N.N."/>
        </authorList>
    </citation>
    <scope>NUCLEOTIDE SEQUENCE [LARGE SCALE GENOMIC DNA]</scope>
    <source>
        <strain evidence="6">CGMCC 1.10697</strain>
    </source>
</reference>
<accession>A0A1I0VFE6</accession>
<dbReference type="InterPro" id="IPR013324">
    <property type="entry name" value="RNA_pol_sigma_r3/r4-like"/>
</dbReference>
<dbReference type="SUPFAM" id="SSF88659">
    <property type="entry name" value="Sigma3 and sigma4 domains of RNA polymerase sigma factors"/>
    <property type="match status" value="1"/>
</dbReference>
<evidence type="ECO:0000256" key="1">
    <source>
        <dbReference type="ARBA" id="ARBA00010641"/>
    </source>
</evidence>
<protein>
    <submittedName>
        <fullName evidence="6">DNA-directed RNA polymerase specialized sigma subunit, sigma24 family</fullName>
    </submittedName>
</protein>
<proteinExistence type="inferred from homology"/>
<keyword evidence="6" id="KW-0240">DNA-directed RNA polymerase</keyword>
<name>A0A1I0VFE6_9ACTN</name>
<evidence type="ECO:0000313" key="7">
    <source>
        <dbReference type="Proteomes" id="UP000199113"/>
    </source>
</evidence>
<evidence type="ECO:0000256" key="2">
    <source>
        <dbReference type="ARBA" id="ARBA00023015"/>
    </source>
</evidence>
<keyword evidence="3" id="KW-0731">Sigma factor</keyword>